<name>A0A2A4MIY6_9GAMM</name>
<dbReference type="GO" id="GO:0043709">
    <property type="term" value="P:cell adhesion involved in single-species biofilm formation"/>
    <property type="evidence" value="ECO:0007669"/>
    <property type="project" value="TreeGrafter"/>
</dbReference>
<dbReference type="CDD" id="cd01949">
    <property type="entry name" value="GGDEF"/>
    <property type="match status" value="1"/>
</dbReference>
<dbReference type="NCBIfam" id="TIGR00254">
    <property type="entry name" value="GGDEF"/>
    <property type="match status" value="1"/>
</dbReference>
<evidence type="ECO:0000256" key="1">
    <source>
        <dbReference type="ARBA" id="ARBA00001946"/>
    </source>
</evidence>
<dbReference type="GO" id="GO:0052621">
    <property type="term" value="F:diguanylate cyclase activity"/>
    <property type="evidence" value="ECO:0007669"/>
    <property type="project" value="UniProtKB-EC"/>
</dbReference>
<dbReference type="InterPro" id="IPR029787">
    <property type="entry name" value="Nucleotide_cyclase"/>
</dbReference>
<dbReference type="InterPro" id="IPR000160">
    <property type="entry name" value="GGDEF_dom"/>
</dbReference>
<evidence type="ECO:0000256" key="3">
    <source>
        <dbReference type="ARBA" id="ARBA00034247"/>
    </source>
</evidence>
<dbReference type="Proteomes" id="UP000218172">
    <property type="component" value="Unassembled WGS sequence"/>
</dbReference>
<dbReference type="PROSITE" id="PS50887">
    <property type="entry name" value="GGDEF"/>
    <property type="match status" value="1"/>
</dbReference>
<feature type="coiled-coil region" evidence="4">
    <location>
        <begin position="340"/>
        <end position="393"/>
    </location>
</feature>
<dbReference type="GO" id="GO:0005886">
    <property type="term" value="C:plasma membrane"/>
    <property type="evidence" value="ECO:0007669"/>
    <property type="project" value="TreeGrafter"/>
</dbReference>
<keyword evidence="4" id="KW-0175">Coiled coil</keyword>
<feature type="region of interest" description="Disordered" evidence="5">
    <location>
        <begin position="169"/>
        <end position="207"/>
    </location>
</feature>
<protein>
    <recommendedName>
        <fullName evidence="2">diguanylate cyclase</fullName>
        <ecNumber evidence="2">2.7.7.65</ecNumber>
    </recommendedName>
</protein>
<sequence>MANNPWRDKYLDAIESHELEKKRQLSYAQLLESALSKTSLAADGEDDELDDCMAELRGTLRGDARQKMPKLLQELEQHLLKLDGKRDHRVNAIQVALQSIVDQLLLQPLKGENRRLLKKFAKQLPVRTEKISDYPQLLSELSTLVKVVISKEQLVKAGFWQNLLGSSNSATSNSGADTSTGEGVRGNGEQNKKETDKKSALRNQLKPASISEPQLAPEIELIIRQLSQIEISSRNAQNLTSIHQSLAAGLTWQSLPSVLDNIKIIVLARLKQSESEFEEFLELLNQRLLQAQDSLVDAEAGAKDDAVLQNSMREELKNIQRSVHESQDLDSLKSSVQGHLDELIEALDTARKNKEKEQGLSLVEQLSALTGKVQQMEQQSERAGEKLAQQRRKALLDSLTQLPNRAAYEERLEQEHERWKRYQHPLTMVVADIDFFKKVNDTFGHQGGDKVLRIIAKSLTNNFRKTDMVARFGGEEFVVLMPETTQAQAIETRNKVREEIAKIPFLFDDQSQQITMSFGVVEFSGDDTGESVFARADKCLYKAKENGRNRVESL</sequence>
<evidence type="ECO:0000313" key="7">
    <source>
        <dbReference type="EMBL" id="PCH59717.1"/>
    </source>
</evidence>
<dbReference type="Gene3D" id="3.30.70.270">
    <property type="match status" value="1"/>
</dbReference>
<dbReference type="InterPro" id="IPR043128">
    <property type="entry name" value="Rev_trsase/Diguanyl_cyclase"/>
</dbReference>
<accession>A0A2A4MIY6</accession>
<dbReference type="PANTHER" id="PTHR45138">
    <property type="entry name" value="REGULATORY COMPONENTS OF SENSORY TRANSDUCTION SYSTEM"/>
    <property type="match status" value="1"/>
</dbReference>
<dbReference type="PANTHER" id="PTHR45138:SF9">
    <property type="entry name" value="DIGUANYLATE CYCLASE DGCM-RELATED"/>
    <property type="match status" value="1"/>
</dbReference>
<dbReference type="Pfam" id="PF20975">
    <property type="entry name" value="DGCcoil"/>
    <property type="match status" value="1"/>
</dbReference>
<evidence type="ECO:0000313" key="8">
    <source>
        <dbReference type="Proteomes" id="UP000218172"/>
    </source>
</evidence>
<gene>
    <name evidence="7" type="ORF">COC19_06785</name>
</gene>
<evidence type="ECO:0000259" key="6">
    <source>
        <dbReference type="PROSITE" id="PS50887"/>
    </source>
</evidence>
<dbReference type="AlphaFoldDB" id="A0A2A4MIY6"/>
<comment type="catalytic activity">
    <reaction evidence="3">
        <text>2 GTP = 3',3'-c-di-GMP + 2 diphosphate</text>
        <dbReference type="Rhea" id="RHEA:24898"/>
        <dbReference type="ChEBI" id="CHEBI:33019"/>
        <dbReference type="ChEBI" id="CHEBI:37565"/>
        <dbReference type="ChEBI" id="CHEBI:58805"/>
        <dbReference type="EC" id="2.7.7.65"/>
    </reaction>
</comment>
<reference evidence="8" key="1">
    <citation type="submission" date="2017-08" db="EMBL/GenBank/DDBJ databases">
        <title>A dynamic microbial community with high functional redundancy inhabits the cold, oxic subseafloor aquifer.</title>
        <authorList>
            <person name="Tully B.J."/>
            <person name="Wheat C.G."/>
            <person name="Glazer B.T."/>
            <person name="Huber J.A."/>
        </authorList>
    </citation>
    <scope>NUCLEOTIDE SEQUENCE [LARGE SCALE GENOMIC DNA]</scope>
</reference>
<dbReference type="InterPro" id="IPR048516">
    <property type="entry name" value="DGCcoil"/>
</dbReference>
<proteinExistence type="predicted"/>
<dbReference type="SUPFAM" id="SSF55073">
    <property type="entry name" value="Nucleotide cyclase"/>
    <property type="match status" value="1"/>
</dbReference>
<evidence type="ECO:0000256" key="2">
    <source>
        <dbReference type="ARBA" id="ARBA00012528"/>
    </source>
</evidence>
<comment type="caution">
    <text evidence="7">The sequence shown here is derived from an EMBL/GenBank/DDBJ whole genome shotgun (WGS) entry which is preliminary data.</text>
</comment>
<evidence type="ECO:0000256" key="4">
    <source>
        <dbReference type="SAM" id="Coils"/>
    </source>
</evidence>
<dbReference type="SMART" id="SM00267">
    <property type="entry name" value="GGDEF"/>
    <property type="match status" value="1"/>
</dbReference>
<feature type="compositionally biased region" description="Low complexity" evidence="5">
    <location>
        <begin position="169"/>
        <end position="181"/>
    </location>
</feature>
<dbReference type="EC" id="2.7.7.65" evidence="2"/>
<comment type="cofactor">
    <cofactor evidence="1">
        <name>Mg(2+)</name>
        <dbReference type="ChEBI" id="CHEBI:18420"/>
    </cofactor>
</comment>
<feature type="compositionally biased region" description="Basic and acidic residues" evidence="5">
    <location>
        <begin position="190"/>
        <end position="199"/>
    </location>
</feature>
<dbReference type="FunFam" id="3.30.70.270:FF:000001">
    <property type="entry name" value="Diguanylate cyclase domain protein"/>
    <property type="match status" value="1"/>
</dbReference>
<dbReference type="EMBL" id="NVQR01000110">
    <property type="protein sequence ID" value="PCH59717.1"/>
    <property type="molecule type" value="Genomic_DNA"/>
</dbReference>
<dbReference type="Pfam" id="PF00990">
    <property type="entry name" value="GGDEF"/>
    <property type="match status" value="1"/>
</dbReference>
<evidence type="ECO:0000256" key="5">
    <source>
        <dbReference type="SAM" id="MobiDB-lite"/>
    </source>
</evidence>
<dbReference type="InterPro" id="IPR050469">
    <property type="entry name" value="Diguanylate_Cyclase"/>
</dbReference>
<dbReference type="GO" id="GO:1902201">
    <property type="term" value="P:negative regulation of bacterial-type flagellum-dependent cell motility"/>
    <property type="evidence" value="ECO:0007669"/>
    <property type="project" value="TreeGrafter"/>
</dbReference>
<organism evidence="7 8">
    <name type="scientific">SAR86 cluster bacterium</name>
    <dbReference type="NCBI Taxonomy" id="2030880"/>
    <lineage>
        <taxon>Bacteria</taxon>
        <taxon>Pseudomonadati</taxon>
        <taxon>Pseudomonadota</taxon>
        <taxon>Gammaproteobacteria</taxon>
        <taxon>SAR86 cluster</taxon>
    </lineage>
</organism>
<feature type="domain" description="GGDEF" evidence="6">
    <location>
        <begin position="424"/>
        <end position="554"/>
    </location>
</feature>